<dbReference type="Pfam" id="PF00128">
    <property type="entry name" value="Alpha-amylase"/>
    <property type="match status" value="2"/>
</dbReference>
<evidence type="ECO:0000259" key="3">
    <source>
        <dbReference type="SMART" id="SM00642"/>
    </source>
</evidence>
<evidence type="ECO:0000256" key="2">
    <source>
        <dbReference type="SAM" id="SignalP"/>
    </source>
</evidence>
<dbReference type="SMART" id="SM00642">
    <property type="entry name" value="Aamy"/>
    <property type="match status" value="1"/>
</dbReference>
<keyword evidence="5" id="KW-1185">Reference proteome</keyword>
<feature type="signal peptide" evidence="2">
    <location>
        <begin position="1"/>
        <end position="21"/>
    </location>
</feature>
<dbReference type="Gene3D" id="3.20.20.80">
    <property type="entry name" value="Glycosidases"/>
    <property type="match status" value="1"/>
</dbReference>
<keyword evidence="2" id="KW-0732">Signal</keyword>
<name>A0A7T3V573_9SPIR</name>
<dbReference type="PANTHER" id="PTHR10357:SF228">
    <property type="entry name" value="PUTATIVE-RELATED"/>
    <property type="match status" value="1"/>
</dbReference>
<dbReference type="Proteomes" id="UP000595224">
    <property type="component" value="Chromosome"/>
</dbReference>
<evidence type="ECO:0000313" key="4">
    <source>
        <dbReference type="EMBL" id="QQA01106.1"/>
    </source>
</evidence>
<dbReference type="RefSeq" id="WP_198442700.1">
    <property type="nucleotide sequence ID" value="NZ_CBCSHE010000024.1"/>
</dbReference>
<dbReference type="PROSITE" id="PS51257">
    <property type="entry name" value="PROKAR_LIPOPROTEIN"/>
    <property type="match status" value="1"/>
</dbReference>
<feature type="compositionally biased region" description="Polar residues" evidence="1">
    <location>
        <begin position="408"/>
        <end position="417"/>
    </location>
</feature>
<proteinExistence type="predicted"/>
<feature type="region of interest" description="Disordered" evidence="1">
    <location>
        <begin position="405"/>
        <end position="427"/>
    </location>
</feature>
<accession>A0A7T3V573</accession>
<organism evidence="4 5">
    <name type="scientific">Treponema peruense</name>
    <dbReference type="NCBI Taxonomy" id="2787628"/>
    <lineage>
        <taxon>Bacteria</taxon>
        <taxon>Pseudomonadati</taxon>
        <taxon>Spirochaetota</taxon>
        <taxon>Spirochaetia</taxon>
        <taxon>Spirochaetales</taxon>
        <taxon>Treponemataceae</taxon>
        <taxon>Treponema</taxon>
    </lineage>
</organism>
<feature type="domain" description="Glycosyl hydrolase family 13 catalytic" evidence="3">
    <location>
        <begin position="47"/>
        <end position="422"/>
    </location>
</feature>
<protein>
    <recommendedName>
        <fullName evidence="3">Glycosyl hydrolase family 13 catalytic domain-containing protein</fullName>
    </recommendedName>
</protein>
<dbReference type="AlphaFoldDB" id="A0A7T3V573"/>
<evidence type="ECO:0000313" key="5">
    <source>
        <dbReference type="Proteomes" id="UP000595224"/>
    </source>
</evidence>
<dbReference type="GO" id="GO:0009313">
    <property type="term" value="P:oligosaccharide catabolic process"/>
    <property type="evidence" value="ECO:0007669"/>
    <property type="project" value="TreeGrafter"/>
</dbReference>
<dbReference type="EMBL" id="CP064936">
    <property type="protein sequence ID" value="QQA01106.1"/>
    <property type="molecule type" value="Genomic_DNA"/>
</dbReference>
<dbReference type="CDD" id="cd00551">
    <property type="entry name" value="AmyAc_family"/>
    <property type="match status" value="1"/>
</dbReference>
<dbReference type="InterPro" id="IPR017853">
    <property type="entry name" value="GH"/>
</dbReference>
<dbReference type="InterPro" id="IPR006047">
    <property type="entry name" value="GH13_cat_dom"/>
</dbReference>
<sequence length="427" mass="47150">MKLNVRTFFATAVLATTIVFSACPAETTKETAVSSIPDEWKNLRIYQVMVSAFQDGDPSIGYKQAYGPWDQTTGGDLRGIINALPYIKSLGMNAIWMTPIFDSAGKNEEELNSTGYYAYDYFNIDQHFGTKDDLTELVEKAHSMGIAVILDGVFGHWSKDGIKKSPSGNLPQRSHGQYKGCDYPESLAFFKEVAAYWIKNFKIDGWRLDQCYQVGLGEHANGDGDNCYTGGHNYWYEIRKTVEEAAASNGTLGYMVGEHWNGNAAIIQKGSVNPGSADGYGLRSCFDFPARYKIVQSLAKEEGTNTGTTSLGEAVSYCLQSASSKGYSHPDGGYIPNLFITNHDLFRFGNLINRKFGDDNTTERYFGLHRAAIAILAVYSGPITLYYGDEWGAYTAGYNKEGDLGAYNDNSSRTSGKVDNFTENERS</sequence>
<evidence type="ECO:0000256" key="1">
    <source>
        <dbReference type="SAM" id="MobiDB-lite"/>
    </source>
</evidence>
<reference evidence="4 5" key="1">
    <citation type="submission" date="2020-11" db="EMBL/GenBank/DDBJ databases">
        <title>Treponema Peruensis nv. sp., first commensal Treponema isolated from human feces.</title>
        <authorList>
            <person name="Belkhou C."/>
            <person name="Raes J."/>
        </authorList>
    </citation>
    <scope>NUCLEOTIDE SEQUENCE [LARGE SCALE GENOMIC DNA]</scope>
    <source>
        <strain evidence="4 5">RCC2812</strain>
    </source>
</reference>
<dbReference type="GO" id="GO:0004556">
    <property type="term" value="F:alpha-amylase activity"/>
    <property type="evidence" value="ECO:0007669"/>
    <property type="project" value="TreeGrafter"/>
</dbReference>
<gene>
    <name evidence="4" type="ORF">IWA51_00280</name>
</gene>
<dbReference type="KEGG" id="tper:IWA51_00280"/>
<dbReference type="SUPFAM" id="SSF51445">
    <property type="entry name" value="(Trans)glycosidases"/>
    <property type="match status" value="1"/>
</dbReference>
<dbReference type="PANTHER" id="PTHR10357">
    <property type="entry name" value="ALPHA-AMYLASE FAMILY MEMBER"/>
    <property type="match status" value="1"/>
</dbReference>
<feature type="chain" id="PRO_5032970752" description="Glycosyl hydrolase family 13 catalytic domain-containing protein" evidence="2">
    <location>
        <begin position="22"/>
        <end position="427"/>
    </location>
</feature>